<keyword evidence="19" id="KW-1185">Reference proteome</keyword>
<evidence type="ECO:0000256" key="7">
    <source>
        <dbReference type="ARBA" id="ARBA00022679"/>
    </source>
</evidence>
<dbReference type="InterPro" id="IPR048254">
    <property type="entry name" value="CDP_ALCOHOL_P_TRANSF_CS"/>
</dbReference>
<evidence type="ECO:0000256" key="10">
    <source>
        <dbReference type="ARBA" id="ARBA00023098"/>
    </source>
</evidence>
<evidence type="ECO:0000256" key="13">
    <source>
        <dbReference type="ARBA" id="ARBA00023264"/>
    </source>
</evidence>
<comment type="subcellular location">
    <subcellularLocation>
        <location evidence="2">Endomembrane system</location>
        <topology evidence="2">Multi-pass membrane protein</topology>
    </subcellularLocation>
</comment>
<feature type="transmembrane region" description="Helical" evidence="17">
    <location>
        <begin position="154"/>
        <end position="173"/>
    </location>
</feature>
<evidence type="ECO:0000256" key="3">
    <source>
        <dbReference type="ARBA" id="ARBA00010441"/>
    </source>
</evidence>
<evidence type="ECO:0000256" key="9">
    <source>
        <dbReference type="ARBA" id="ARBA00022989"/>
    </source>
</evidence>
<dbReference type="NCBIfam" id="TIGR00473">
    <property type="entry name" value="pssA"/>
    <property type="match status" value="1"/>
</dbReference>
<reference evidence="18 19" key="1">
    <citation type="submission" date="2017-10" db="EMBL/GenBank/DDBJ databases">
        <title>Draft genome of Longibacter Salinarum.</title>
        <authorList>
            <person name="Goh K.M."/>
            <person name="Shamsir M.S."/>
            <person name="Lim S.W."/>
        </authorList>
    </citation>
    <scope>NUCLEOTIDE SEQUENCE [LARGE SCALE GENOMIC DNA]</scope>
    <source>
        <strain evidence="18 19">KCTC 52045</strain>
    </source>
</reference>
<feature type="transmembrane region" description="Helical" evidence="17">
    <location>
        <begin position="129"/>
        <end position="148"/>
    </location>
</feature>
<dbReference type="InterPro" id="IPR004533">
    <property type="entry name" value="CDP-diaglyc--ser_O-PTrfase"/>
</dbReference>
<gene>
    <name evidence="18" type="primary">pssA</name>
    <name evidence="18" type="ORF">CRI94_06765</name>
</gene>
<feature type="transmembrane region" description="Helical" evidence="17">
    <location>
        <begin position="185"/>
        <end position="204"/>
    </location>
</feature>
<keyword evidence="11 17" id="KW-0472">Membrane</keyword>
<dbReference type="PANTHER" id="PTHR14269">
    <property type="entry name" value="CDP-DIACYLGLYCEROL--GLYCEROL-3-PHOSPHATE 3-PHOSPHATIDYLTRANSFERASE-RELATED"/>
    <property type="match status" value="1"/>
</dbReference>
<dbReference type="Pfam" id="PF01066">
    <property type="entry name" value="CDP-OH_P_transf"/>
    <property type="match status" value="1"/>
</dbReference>
<comment type="catalytic activity">
    <reaction evidence="1">
        <text>a CDP-1,2-diacyl-sn-glycerol + L-serine = a 1,2-diacyl-sn-glycero-3-phospho-L-serine + CMP + H(+)</text>
        <dbReference type="Rhea" id="RHEA:16913"/>
        <dbReference type="ChEBI" id="CHEBI:15378"/>
        <dbReference type="ChEBI" id="CHEBI:33384"/>
        <dbReference type="ChEBI" id="CHEBI:57262"/>
        <dbReference type="ChEBI" id="CHEBI:58332"/>
        <dbReference type="ChEBI" id="CHEBI:60377"/>
        <dbReference type="EC" id="2.7.8.8"/>
    </reaction>
</comment>
<keyword evidence="13" id="KW-1208">Phospholipid metabolism</keyword>
<dbReference type="GO" id="GO:0008654">
    <property type="term" value="P:phospholipid biosynthetic process"/>
    <property type="evidence" value="ECO:0007669"/>
    <property type="project" value="UniProtKB-KW"/>
</dbReference>
<keyword evidence="8 17" id="KW-0812">Transmembrane</keyword>
<feature type="compositionally biased region" description="Low complexity" evidence="16">
    <location>
        <begin position="16"/>
        <end position="35"/>
    </location>
</feature>
<dbReference type="OrthoDB" id="9777147at2"/>
<comment type="similarity">
    <text evidence="3 15">Belongs to the CDP-alcohol phosphatidyltransferase class-I family.</text>
</comment>
<evidence type="ECO:0000313" key="18">
    <source>
        <dbReference type="EMBL" id="PEN13768.1"/>
    </source>
</evidence>
<sequence>MSSSTCESVSNDREPSSSPGRSGSPNGSSTSAVRSNRSRKKRIRRRLSAYRAARKRQRSPRPSPRVAVPSFFTLMNLFCGFLAITQVHDGAITMACWLIVMAGFFDLLDGMMARLTNTTSPFGVELDSLSDIVSFGVAPAFLVYTYGLETLDPIGMIAAALPALCGGVRLARYNVDYGQGEKKDYFEGLPIPGQAIAIITLILAAENSTWASMLHLDSIPVLLAVVVILSALMVSSIHFDAIPKPTITYMRAHPRKTTAYLIAGVLIVGLQELGLLIVFATYLSFGIGRAIYQLIEALSTPVPDETS</sequence>
<evidence type="ECO:0000256" key="4">
    <source>
        <dbReference type="ARBA" id="ARBA00013174"/>
    </source>
</evidence>
<evidence type="ECO:0000313" key="19">
    <source>
        <dbReference type="Proteomes" id="UP000220102"/>
    </source>
</evidence>
<keyword evidence="7 15" id="KW-0808">Transferase</keyword>
<dbReference type="EC" id="2.7.8.8" evidence="4"/>
<feature type="transmembrane region" description="Helical" evidence="17">
    <location>
        <begin position="260"/>
        <end position="285"/>
    </location>
</feature>
<feature type="transmembrane region" description="Helical" evidence="17">
    <location>
        <begin position="90"/>
        <end position="108"/>
    </location>
</feature>
<keyword evidence="9 17" id="KW-1133">Transmembrane helix</keyword>
<keyword evidence="10" id="KW-0443">Lipid metabolism</keyword>
<dbReference type="InterPro" id="IPR043130">
    <property type="entry name" value="CDP-OH_PTrfase_TM_dom"/>
</dbReference>
<dbReference type="GO" id="GO:0016020">
    <property type="term" value="C:membrane"/>
    <property type="evidence" value="ECO:0007669"/>
    <property type="project" value="InterPro"/>
</dbReference>
<feature type="region of interest" description="Disordered" evidence="16">
    <location>
        <begin position="1"/>
        <end position="43"/>
    </location>
</feature>
<evidence type="ECO:0000256" key="6">
    <source>
        <dbReference type="ARBA" id="ARBA00022516"/>
    </source>
</evidence>
<dbReference type="InterPro" id="IPR050324">
    <property type="entry name" value="CDP-alcohol_PTase-I"/>
</dbReference>
<dbReference type="AlphaFoldDB" id="A0A2A8CZE4"/>
<dbReference type="PROSITE" id="PS00379">
    <property type="entry name" value="CDP_ALCOHOL_P_TRANSF"/>
    <property type="match status" value="1"/>
</dbReference>
<dbReference type="GO" id="GO:0003882">
    <property type="term" value="F:CDP-diacylglycerol-serine O-phosphatidyltransferase activity"/>
    <property type="evidence" value="ECO:0007669"/>
    <property type="project" value="UniProtKB-EC"/>
</dbReference>
<evidence type="ECO:0000256" key="5">
    <source>
        <dbReference type="ARBA" id="ARBA00017171"/>
    </source>
</evidence>
<keyword evidence="6" id="KW-0444">Lipid biosynthesis</keyword>
<feature type="transmembrane region" description="Helical" evidence="17">
    <location>
        <begin position="219"/>
        <end position="239"/>
    </location>
</feature>
<evidence type="ECO:0000256" key="17">
    <source>
        <dbReference type="SAM" id="Phobius"/>
    </source>
</evidence>
<evidence type="ECO:0000256" key="15">
    <source>
        <dbReference type="RuleBase" id="RU003750"/>
    </source>
</evidence>
<evidence type="ECO:0000256" key="2">
    <source>
        <dbReference type="ARBA" id="ARBA00004127"/>
    </source>
</evidence>
<organism evidence="18 19">
    <name type="scientific">Longibacter salinarum</name>
    <dbReference type="NCBI Taxonomy" id="1850348"/>
    <lineage>
        <taxon>Bacteria</taxon>
        <taxon>Pseudomonadati</taxon>
        <taxon>Rhodothermota</taxon>
        <taxon>Rhodothermia</taxon>
        <taxon>Rhodothermales</taxon>
        <taxon>Salisaetaceae</taxon>
        <taxon>Longibacter</taxon>
    </lineage>
</organism>
<dbReference type="InterPro" id="IPR000462">
    <property type="entry name" value="CDP-OH_P_trans"/>
</dbReference>
<evidence type="ECO:0000256" key="16">
    <source>
        <dbReference type="SAM" id="MobiDB-lite"/>
    </source>
</evidence>
<comment type="caution">
    <text evidence="18">The sequence shown here is derived from an EMBL/GenBank/DDBJ whole genome shotgun (WGS) entry which is preliminary data.</text>
</comment>
<dbReference type="EMBL" id="PDEQ01000003">
    <property type="protein sequence ID" value="PEN13768.1"/>
    <property type="molecule type" value="Genomic_DNA"/>
</dbReference>
<dbReference type="PANTHER" id="PTHR14269:SF61">
    <property type="entry name" value="CDP-DIACYLGLYCEROL--SERINE O-PHOSPHATIDYLTRANSFERASE"/>
    <property type="match status" value="1"/>
</dbReference>
<dbReference type="Gene3D" id="1.20.120.1760">
    <property type="match status" value="1"/>
</dbReference>
<name>A0A2A8CZE4_9BACT</name>
<proteinExistence type="inferred from homology"/>
<evidence type="ECO:0000256" key="14">
    <source>
        <dbReference type="ARBA" id="ARBA00032361"/>
    </source>
</evidence>
<accession>A0A2A8CZE4</accession>
<dbReference type="RefSeq" id="WP_098074931.1">
    <property type="nucleotide sequence ID" value="NZ_PDEQ01000003.1"/>
</dbReference>
<feature type="transmembrane region" description="Helical" evidence="17">
    <location>
        <begin position="66"/>
        <end position="84"/>
    </location>
</feature>
<evidence type="ECO:0000256" key="1">
    <source>
        <dbReference type="ARBA" id="ARBA00000287"/>
    </source>
</evidence>
<evidence type="ECO:0000256" key="12">
    <source>
        <dbReference type="ARBA" id="ARBA00023209"/>
    </source>
</evidence>
<protein>
    <recommendedName>
        <fullName evidence="5">CDP-diacylglycerol--serine O-phosphatidyltransferase</fullName>
        <ecNumber evidence="4">2.7.8.8</ecNumber>
    </recommendedName>
    <alternativeName>
        <fullName evidence="14">Phosphatidylserine synthase</fullName>
    </alternativeName>
</protein>
<dbReference type="Proteomes" id="UP000220102">
    <property type="component" value="Unassembled WGS sequence"/>
</dbReference>
<evidence type="ECO:0000256" key="11">
    <source>
        <dbReference type="ARBA" id="ARBA00023136"/>
    </source>
</evidence>
<evidence type="ECO:0000256" key="8">
    <source>
        <dbReference type="ARBA" id="ARBA00022692"/>
    </source>
</evidence>
<keyword evidence="12" id="KW-0594">Phospholipid biosynthesis</keyword>
<dbReference type="GO" id="GO:0012505">
    <property type="term" value="C:endomembrane system"/>
    <property type="evidence" value="ECO:0007669"/>
    <property type="project" value="UniProtKB-SubCell"/>
</dbReference>